<protein>
    <recommendedName>
        <fullName evidence="4">Type II secretion system protein GspG C-terminal domain-containing protein</fullName>
    </recommendedName>
</protein>
<dbReference type="AlphaFoldDB" id="A0A7X9E716"/>
<proteinExistence type="predicted"/>
<gene>
    <name evidence="2" type="ORF">GYA37_01985</name>
</gene>
<evidence type="ECO:0000313" key="3">
    <source>
        <dbReference type="Proteomes" id="UP000590542"/>
    </source>
</evidence>
<evidence type="ECO:0000256" key="1">
    <source>
        <dbReference type="SAM" id="Phobius"/>
    </source>
</evidence>
<reference evidence="2 3" key="1">
    <citation type="journal article" date="2020" name="Biotechnol. Biofuels">
        <title>New insights from the biogas microbiome by comprehensive genome-resolved metagenomics of nearly 1600 species originating from multiple anaerobic digesters.</title>
        <authorList>
            <person name="Campanaro S."/>
            <person name="Treu L."/>
            <person name="Rodriguez-R L.M."/>
            <person name="Kovalovszki A."/>
            <person name="Ziels R.M."/>
            <person name="Maus I."/>
            <person name="Zhu X."/>
            <person name="Kougias P.G."/>
            <person name="Basile A."/>
            <person name="Luo G."/>
            <person name="Schluter A."/>
            <person name="Konstantinidis K.T."/>
            <person name="Angelidaki I."/>
        </authorList>
    </citation>
    <scope>NUCLEOTIDE SEQUENCE [LARGE SCALE GENOMIC DNA]</scope>
    <source>
        <strain evidence="2">AS27yjCOA_202</strain>
    </source>
</reference>
<keyword evidence="1" id="KW-0812">Transmembrane</keyword>
<evidence type="ECO:0000313" key="2">
    <source>
        <dbReference type="EMBL" id="NMB91599.1"/>
    </source>
</evidence>
<dbReference type="EMBL" id="JAAZNV010000007">
    <property type="protein sequence ID" value="NMB91599.1"/>
    <property type="molecule type" value="Genomic_DNA"/>
</dbReference>
<organism evidence="2 3">
    <name type="scientific">candidate division WWE3 bacterium</name>
    <dbReference type="NCBI Taxonomy" id="2053526"/>
    <lineage>
        <taxon>Bacteria</taxon>
        <taxon>Katanobacteria</taxon>
    </lineage>
</organism>
<dbReference type="SUPFAM" id="SSF54523">
    <property type="entry name" value="Pili subunits"/>
    <property type="match status" value="1"/>
</dbReference>
<comment type="caution">
    <text evidence="2">The sequence shown here is derived from an EMBL/GenBank/DDBJ whole genome shotgun (WGS) entry which is preliminary data.</text>
</comment>
<keyword evidence="1" id="KW-1133">Transmembrane helix</keyword>
<keyword evidence="1" id="KW-0472">Membrane</keyword>
<dbReference type="InterPro" id="IPR045584">
    <property type="entry name" value="Pilin-like"/>
</dbReference>
<dbReference type="Proteomes" id="UP000590542">
    <property type="component" value="Unassembled WGS sequence"/>
</dbReference>
<evidence type="ECO:0008006" key="4">
    <source>
        <dbReference type="Google" id="ProtNLM"/>
    </source>
</evidence>
<dbReference type="Gene3D" id="3.30.700.10">
    <property type="entry name" value="Glycoprotein, Type 4 Pilin"/>
    <property type="match status" value="1"/>
</dbReference>
<name>A0A7X9E716_UNCKA</name>
<accession>A0A7X9E716</accession>
<feature type="transmembrane region" description="Helical" evidence="1">
    <location>
        <begin position="20"/>
        <end position="46"/>
    </location>
</feature>
<sequence length="176" mass="19517">MPLKIHSKLANKPLCSPPTSAGFTIIEVVIVTGLIILLASLLIINVDPVGSKKKSRDEKRMSDVSTIDRAISEFVADKKRYPDQSNILRQSTILPAGSSQLTSSKSGWIQEDLSSYSSLLPIDPLNDDLYHYYYIHNLNSYEVNAKLEILTTEMINDGGNDDSFYEIGNNLNLISP</sequence>